<dbReference type="InterPro" id="IPR003593">
    <property type="entry name" value="AAA+_ATPase"/>
</dbReference>
<dbReference type="InterPro" id="IPR003959">
    <property type="entry name" value="ATPase_AAA_core"/>
</dbReference>
<sequence>MQTPAFGLSPTPLFCCKTNLPNRFFRKTCYCCQETYLKERNLLIFGLGYLGKEIAVQLGKNNQGIGNNQSYVLGIARQGWKVTGTKRKQLVDNELVERYHASCWFECERWLLFLCSGVEVIELDTESCTQLSETILQKLNLANYILVCIPANHRGDPLLSQLTDKVNLHHLSKERIRWIGYISSTVVYEPSETDSWIDESASLARHVKKASYYILAEKQWQRWTNDADIRLVIFRLSALYGPCRSALDTLIRIRLLHGSVEDFLQSSSFVGDVLVSRIHLIDACEKVIASMVDESMLPFNPCIVNLSDDLPSTRAECFYHALELLDESTVEAWSALHMIREDKQSFPIGVSSISPFQVVYGDKRIRTRISELKKGKRILNQRMKNLLGESLHFPTFCQGLLHVKNSILIRYRILEKSIVQYSGQAEDPKEDSVYICIHSSLRNHTSCQLGTKETFATPQSTRELFLECNPNFQNVLPLELLPCAAAVPSDGLDGANRGKRPSGSDTSGKISWEEIRARFLQAQSLIPGASTPVLLQSDNKISIKFSARTEADMFDVLLTALSGLYSSTANMSGLSGSLSKNENKPDIRIERGASSASIQIAFLGEFSVYTFVPRVGPFSPEFCFEKYSTTLSESELQALLSAYEAAQRPRNHYARRAKSPTRSYPLPPSFSDDWKDTDESSSYLYKGGGGGGGSSGIPTVPRENSFDELEEKLSRFGASVYHSEECLSWDTLAGYNELKQRVEETVTLALKYPEVYDMIAKNTRERFETNRPKAILFEGPPGTGKTSMARIIASRVGVPFVHVTMENVTSKYYGDSEKRLGKILKIANDYGPTVIFVDEIDAIALSRDKDLHEASRRVMSVLLRHLDGLEGQQQSILIAATNRKNDLDAALLSRFDMVFTFGLPDIKSREQILGLYAKHLSEKDRETLASLTAGFSGRTLLDACEEVERRWAGKIIRGEVKTNELPQVEEYVNVLKERKSKHFIEKPPFLRAPEGDEIF</sequence>
<comment type="similarity">
    <text evidence="1">Belongs to the AAA ATPase family.</text>
</comment>
<evidence type="ECO:0000256" key="4">
    <source>
        <dbReference type="SAM" id="MobiDB-lite"/>
    </source>
</evidence>
<dbReference type="RefSeq" id="XP_005706530.1">
    <property type="nucleotide sequence ID" value="XM_005706473.1"/>
</dbReference>
<dbReference type="SUPFAM" id="SSF51735">
    <property type="entry name" value="NAD(P)-binding Rossmann-fold domains"/>
    <property type="match status" value="1"/>
</dbReference>
<evidence type="ECO:0000256" key="3">
    <source>
        <dbReference type="ARBA" id="ARBA00022840"/>
    </source>
</evidence>
<dbReference type="OrthoDB" id="5925at2759"/>
<accession>M2X0X8</accession>
<feature type="domain" description="AAA+ ATPase" evidence="5">
    <location>
        <begin position="771"/>
        <end position="905"/>
    </location>
</feature>
<reference evidence="7" key="1">
    <citation type="journal article" date="2013" name="Science">
        <title>Gene transfer from bacteria and archaea facilitated evolution of an extremophilic eukaryote.</title>
        <authorList>
            <person name="Schonknecht G."/>
            <person name="Chen W.H."/>
            <person name="Ternes C.M."/>
            <person name="Barbier G.G."/>
            <person name="Shrestha R.P."/>
            <person name="Stanke M."/>
            <person name="Brautigam A."/>
            <person name="Baker B.J."/>
            <person name="Banfield J.F."/>
            <person name="Garavito R.M."/>
            <person name="Carr K."/>
            <person name="Wilkerson C."/>
            <person name="Rensing S.A."/>
            <person name="Gagneul D."/>
            <person name="Dickenson N.E."/>
            <person name="Oesterhelt C."/>
            <person name="Lercher M.J."/>
            <person name="Weber A.P."/>
        </authorList>
    </citation>
    <scope>NUCLEOTIDE SEQUENCE [LARGE SCALE GENOMIC DNA]</scope>
    <source>
        <strain evidence="7">074W</strain>
    </source>
</reference>
<dbReference type="Proteomes" id="UP000030680">
    <property type="component" value="Unassembled WGS sequence"/>
</dbReference>
<evidence type="ECO:0000259" key="5">
    <source>
        <dbReference type="SMART" id="SM00382"/>
    </source>
</evidence>
<dbReference type="Gramene" id="EME30010">
    <property type="protein sequence ID" value="EME30010"/>
    <property type="gene ID" value="Gasu_25990"/>
</dbReference>
<name>M2X0X8_GALSU</name>
<dbReference type="InterPro" id="IPR027417">
    <property type="entry name" value="P-loop_NTPase"/>
</dbReference>
<dbReference type="InterPro" id="IPR036291">
    <property type="entry name" value="NAD(P)-bd_dom_sf"/>
</dbReference>
<dbReference type="GO" id="GO:0005524">
    <property type="term" value="F:ATP binding"/>
    <property type="evidence" value="ECO:0007669"/>
    <property type="project" value="UniProtKB-KW"/>
</dbReference>
<dbReference type="EMBL" id="KB454503">
    <property type="protein sequence ID" value="EME30010.1"/>
    <property type="molecule type" value="Genomic_DNA"/>
</dbReference>
<dbReference type="STRING" id="130081.M2X0X8"/>
<evidence type="ECO:0000313" key="7">
    <source>
        <dbReference type="Proteomes" id="UP000030680"/>
    </source>
</evidence>
<dbReference type="Pfam" id="PF00004">
    <property type="entry name" value="AAA"/>
    <property type="match status" value="1"/>
</dbReference>
<dbReference type="PANTHER" id="PTHR23073">
    <property type="entry name" value="26S PROTEASOME REGULATORY SUBUNIT"/>
    <property type="match status" value="1"/>
</dbReference>
<dbReference type="GO" id="GO:0016887">
    <property type="term" value="F:ATP hydrolysis activity"/>
    <property type="evidence" value="ECO:0007669"/>
    <property type="project" value="InterPro"/>
</dbReference>
<dbReference type="AlphaFoldDB" id="M2X0X8"/>
<dbReference type="InterPro" id="IPR050221">
    <property type="entry name" value="26S_Proteasome_ATPase"/>
</dbReference>
<feature type="compositionally biased region" description="Gly residues" evidence="4">
    <location>
        <begin position="686"/>
        <end position="695"/>
    </location>
</feature>
<dbReference type="Gene3D" id="3.40.50.300">
    <property type="entry name" value="P-loop containing nucleotide triphosphate hydrolases"/>
    <property type="match status" value="1"/>
</dbReference>
<feature type="region of interest" description="Disordered" evidence="4">
    <location>
        <begin position="651"/>
        <end position="702"/>
    </location>
</feature>
<evidence type="ECO:0000256" key="2">
    <source>
        <dbReference type="ARBA" id="ARBA00022741"/>
    </source>
</evidence>
<dbReference type="SUPFAM" id="SSF52540">
    <property type="entry name" value="P-loop containing nucleoside triphosphate hydrolases"/>
    <property type="match status" value="1"/>
</dbReference>
<keyword evidence="3" id="KW-0067">ATP-binding</keyword>
<keyword evidence="2" id="KW-0547">Nucleotide-binding</keyword>
<dbReference type="eggNOG" id="KOG0747">
    <property type="taxonomic scope" value="Eukaryota"/>
</dbReference>
<gene>
    <name evidence="6" type="ORF">Gasu_25990</name>
</gene>
<protein>
    <submittedName>
        <fullName evidence="6">AAA-type ATPase isoform 2</fullName>
    </submittedName>
</protein>
<dbReference type="Gene3D" id="3.40.50.720">
    <property type="entry name" value="NAD(P)-binding Rossmann-like Domain"/>
    <property type="match status" value="1"/>
</dbReference>
<dbReference type="SMART" id="SM00382">
    <property type="entry name" value="AAA"/>
    <property type="match status" value="1"/>
</dbReference>
<organism evidence="6 7">
    <name type="scientific">Galdieria sulphuraria</name>
    <name type="common">Red alga</name>
    <dbReference type="NCBI Taxonomy" id="130081"/>
    <lineage>
        <taxon>Eukaryota</taxon>
        <taxon>Rhodophyta</taxon>
        <taxon>Bangiophyceae</taxon>
        <taxon>Galdieriales</taxon>
        <taxon>Galdieriaceae</taxon>
        <taxon>Galdieria</taxon>
    </lineage>
</organism>
<dbReference type="KEGG" id="gsl:Gasu_25990"/>
<evidence type="ECO:0000313" key="6">
    <source>
        <dbReference type="EMBL" id="EME30010.1"/>
    </source>
</evidence>
<keyword evidence="7" id="KW-1185">Reference proteome</keyword>
<dbReference type="eggNOG" id="KOG0730">
    <property type="taxonomic scope" value="Eukaryota"/>
</dbReference>
<evidence type="ECO:0000256" key="1">
    <source>
        <dbReference type="ARBA" id="ARBA00006914"/>
    </source>
</evidence>
<proteinExistence type="inferred from homology"/>
<dbReference type="GeneID" id="17088771"/>